<keyword evidence="3" id="KW-1185">Reference proteome</keyword>
<dbReference type="NCBIfam" id="NF038065">
    <property type="entry name" value="Pr6Pr"/>
    <property type="match status" value="1"/>
</dbReference>
<dbReference type="EMBL" id="JACHWR010000002">
    <property type="protein sequence ID" value="MBB3043593.1"/>
    <property type="molecule type" value="Genomic_DNA"/>
</dbReference>
<keyword evidence="1" id="KW-0812">Transmembrane</keyword>
<proteinExistence type="predicted"/>
<dbReference type="Proteomes" id="UP000589626">
    <property type="component" value="Unassembled WGS sequence"/>
</dbReference>
<feature type="transmembrane region" description="Helical" evidence="1">
    <location>
        <begin position="48"/>
        <end position="69"/>
    </location>
</feature>
<dbReference type="RefSeq" id="WP_183593393.1">
    <property type="nucleotide sequence ID" value="NZ_JACHWR010000002.1"/>
</dbReference>
<name>A0A7W4Z249_9ACTN</name>
<reference evidence="2 3" key="1">
    <citation type="submission" date="2020-08" db="EMBL/GenBank/DDBJ databases">
        <title>Sequencing the genomes of 1000 actinobacteria strains.</title>
        <authorList>
            <person name="Klenk H.-P."/>
        </authorList>
    </citation>
    <scope>NUCLEOTIDE SEQUENCE [LARGE SCALE GENOMIC DNA]</scope>
    <source>
        <strain evidence="2 3">DSM 105498</strain>
    </source>
</reference>
<dbReference type="AlphaFoldDB" id="A0A7W4Z249"/>
<gene>
    <name evidence="2" type="ORF">FHU40_003411</name>
</gene>
<comment type="caution">
    <text evidence="2">The sequence shown here is derived from an EMBL/GenBank/DDBJ whole genome shotgun (WGS) entry which is preliminary data.</text>
</comment>
<evidence type="ECO:0008006" key="4">
    <source>
        <dbReference type="Google" id="ProtNLM"/>
    </source>
</evidence>
<evidence type="ECO:0000256" key="1">
    <source>
        <dbReference type="SAM" id="Phobius"/>
    </source>
</evidence>
<feature type="transmembrane region" description="Helical" evidence="1">
    <location>
        <begin position="179"/>
        <end position="201"/>
    </location>
</feature>
<keyword evidence="1" id="KW-1133">Transmembrane helix</keyword>
<keyword evidence="1" id="KW-0472">Membrane</keyword>
<accession>A0A7W4Z249</accession>
<dbReference type="InterPro" id="IPR049713">
    <property type="entry name" value="Pr6Pr-like"/>
</dbReference>
<organism evidence="2 3">
    <name type="scientific">Nocardioides soli</name>
    <dbReference type="NCBI Taxonomy" id="1036020"/>
    <lineage>
        <taxon>Bacteria</taxon>
        <taxon>Bacillati</taxon>
        <taxon>Actinomycetota</taxon>
        <taxon>Actinomycetes</taxon>
        <taxon>Propionibacteriales</taxon>
        <taxon>Nocardioidaceae</taxon>
        <taxon>Nocardioides</taxon>
    </lineage>
</organism>
<protein>
    <recommendedName>
        <fullName evidence="4">F420-dependent oxidoreductase</fullName>
    </recommendedName>
</protein>
<feature type="transmembrane region" description="Helical" evidence="1">
    <location>
        <begin position="144"/>
        <end position="167"/>
    </location>
</feature>
<feature type="transmembrane region" description="Helical" evidence="1">
    <location>
        <begin position="114"/>
        <end position="132"/>
    </location>
</feature>
<feature type="transmembrane region" description="Helical" evidence="1">
    <location>
        <begin position="81"/>
        <end position="102"/>
    </location>
</feature>
<evidence type="ECO:0000313" key="2">
    <source>
        <dbReference type="EMBL" id="MBB3043593.1"/>
    </source>
</evidence>
<sequence length="212" mass="22819">MARAWHTVTAVVAVVALVLQSVLVVTGYGALLDVEQPPLGVRLGRLISYFTIQSNLLVAAGAITLAVAPGRDGRGWRVLRLAGLVGITVTGLVHFLLLRPLLELHGWSLVCDRLLHLVVPLLAIAGWLLFGPRPRVSGRVVARALGWPVAWTAWTLAMGAATGWFPYPFLDFDAKGWPSVLATCGCITLLFLGLFAGAAYLDRRLPSTHERA</sequence>
<evidence type="ECO:0000313" key="3">
    <source>
        <dbReference type="Proteomes" id="UP000589626"/>
    </source>
</evidence>